<evidence type="ECO:0000313" key="2">
    <source>
        <dbReference type="EMBL" id="KKN52088.1"/>
    </source>
</evidence>
<name>A0A0F9UEP8_9ZZZZ</name>
<keyword evidence="1" id="KW-0812">Transmembrane</keyword>
<comment type="caution">
    <text evidence="2">The sequence shown here is derived from an EMBL/GenBank/DDBJ whole genome shotgun (WGS) entry which is preliminary data.</text>
</comment>
<feature type="transmembrane region" description="Helical" evidence="1">
    <location>
        <begin position="75"/>
        <end position="99"/>
    </location>
</feature>
<gene>
    <name evidence="2" type="ORF">LCGC14_0616070</name>
</gene>
<feature type="transmembrane region" description="Helical" evidence="1">
    <location>
        <begin position="47"/>
        <end position="68"/>
    </location>
</feature>
<proteinExistence type="predicted"/>
<keyword evidence="1" id="KW-0472">Membrane</keyword>
<feature type="transmembrane region" description="Helical" evidence="1">
    <location>
        <begin position="12"/>
        <end position="35"/>
    </location>
</feature>
<evidence type="ECO:0000256" key="1">
    <source>
        <dbReference type="SAM" id="Phobius"/>
    </source>
</evidence>
<feature type="transmembrane region" description="Helical" evidence="1">
    <location>
        <begin position="105"/>
        <end position="125"/>
    </location>
</feature>
<dbReference type="AlphaFoldDB" id="A0A0F9UEP8"/>
<keyword evidence="1" id="KW-1133">Transmembrane helix</keyword>
<sequence>MTNSNLKKLKLVSLIGGIYEIFFGIILIFFIVPLLNLLGLNITQLEYPIFAHTGGLLAIIIGLMLSFSAYDVEKYLLNIILIIILRLIIQIVIIVNIFLIPTIGLGLLIFGLIDLIFALITIFLIKTSNLPFNLFKIIK</sequence>
<reference evidence="2" key="1">
    <citation type="journal article" date="2015" name="Nature">
        <title>Complex archaea that bridge the gap between prokaryotes and eukaryotes.</title>
        <authorList>
            <person name="Spang A."/>
            <person name="Saw J.H."/>
            <person name="Jorgensen S.L."/>
            <person name="Zaremba-Niedzwiedzka K."/>
            <person name="Martijn J."/>
            <person name="Lind A.E."/>
            <person name="van Eijk R."/>
            <person name="Schleper C."/>
            <person name="Guy L."/>
            <person name="Ettema T.J."/>
        </authorList>
    </citation>
    <scope>NUCLEOTIDE SEQUENCE</scope>
</reference>
<protein>
    <submittedName>
        <fullName evidence="2">Uncharacterized protein</fullName>
    </submittedName>
</protein>
<accession>A0A0F9UEP8</accession>
<organism evidence="2">
    <name type="scientific">marine sediment metagenome</name>
    <dbReference type="NCBI Taxonomy" id="412755"/>
    <lineage>
        <taxon>unclassified sequences</taxon>
        <taxon>metagenomes</taxon>
        <taxon>ecological metagenomes</taxon>
    </lineage>
</organism>
<dbReference type="EMBL" id="LAZR01001034">
    <property type="protein sequence ID" value="KKN52088.1"/>
    <property type="molecule type" value="Genomic_DNA"/>
</dbReference>